<name>A0AAD9DNM2_9TELE</name>
<feature type="coiled-coil region" evidence="10">
    <location>
        <begin position="19"/>
        <end position="46"/>
    </location>
</feature>
<evidence type="ECO:0000256" key="9">
    <source>
        <dbReference type="ARBA" id="ARBA00040857"/>
    </source>
</evidence>
<dbReference type="PANTHER" id="PTHR46881:SF1">
    <property type="entry name" value="PALMDELPHIN"/>
    <property type="match status" value="1"/>
</dbReference>
<evidence type="ECO:0000256" key="8">
    <source>
        <dbReference type="ARBA" id="ARBA00023273"/>
    </source>
</evidence>
<feature type="region of interest" description="Disordered" evidence="11">
    <location>
        <begin position="419"/>
        <end position="505"/>
    </location>
</feature>
<keyword evidence="5" id="KW-0963">Cytoplasm</keyword>
<protein>
    <recommendedName>
        <fullName evidence="9">Palmdelphin</fullName>
    </recommendedName>
</protein>
<gene>
    <name evidence="12" type="ORF">P4O66_018019</name>
</gene>
<reference evidence="12" key="1">
    <citation type="submission" date="2023-03" db="EMBL/GenBank/DDBJ databases">
        <title>Electrophorus voltai genome.</title>
        <authorList>
            <person name="Bian C."/>
        </authorList>
    </citation>
    <scope>NUCLEOTIDE SEQUENCE</scope>
    <source>
        <strain evidence="12">CB-2022</strain>
        <tissue evidence="12">Muscle</tissue>
    </source>
</reference>
<sequence length="531" mass="59633">VSMEETELVKVRLQAITSKRRIQEDIALKRQEIDREKLKLQHLKKKSMRDLWLMGDTRSANVQEVQKAQEVVQQTKLLQSNIHRSLLLMKAFGDHCIIGSHGFMIEKEIEALEQEELNISTNEGLILKRLKSIEKSTEEIIKKIQNYVSFQAANANFNSALFAMEINVQKDLRTGQSHVLSFSTVSPQELQQRGIKVFDDGRKSVFALRSDASQRSGNGVAELSAREVEDLLKQATKMKKRPQGHSSEPSSPMNYSCSLVHSMPHIHHASHHTSGCPEPCVVDKTTWPELRRDRGVQYPGQELHGPAHMFQPYDGETQFYHINNGNSHGHEMYRAGPRHGCGPCYDLRDTQRGALCVDPDMTNWSPSSCSDNSKPSILNTLPSDEPVTMIFMGYQPTDNDHQSSKGSIRAELVVIGEGEEDPSPCAASYHHSSVGLHQNRNTNNTTPRQDSEGALSNPPATGSKKTSKLPGWTQGPRSKAPGAWVTSSEMPKRRRRLTAELKRSTSRGRSKTVYFMLKMLTDSIITLTRIF</sequence>
<evidence type="ECO:0000256" key="5">
    <source>
        <dbReference type="ARBA" id="ARBA00022490"/>
    </source>
</evidence>
<organism evidence="12 13">
    <name type="scientific">Electrophorus voltai</name>
    <dbReference type="NCBI Taxonomy" id="2609070"/>
    <lineage>
        <taxon>Eukaryota</taxon>
        <taxon>Metazoa</taxon>
        <taxon>Chordata</taxon>
        <taxon>Craniata</taxon>
        <taxon>Vertebrata</taxon>
        <taxon>Euteleostomi</taxon>
        <taxon>Actinopterygii</taxon>
        <taxon>Neopterygii</taxon>
        <taxon>Teleostei</taxon>
        <taxon>Ostariophysi</taxon>
        <taxon>Gymnotiformes</taxon>
        <taxon>Gymnotoidei</taxon>
        <taxon>Gymnotidae</taxon>
        <taxon>Electrophorus</taxon>
    </lineage>
</organism>
<comment type="caution">
    <text evidence="12">The sequence shown here is derived from an EMBL/GenBank/DDBJ whole genome shotgun (WGS) entry which is preliminary data.</text>
</comment>
<proteinExistence type="inferred from homology"/>
<dbReference type="AlphaFoldDB" id="A0AAD9DNM2"/>
<evidence type="ECO:0000313" key="13">
    <source>
        <dbReference type="Proteomes" id="UP001239994"/>
    </source>
</evidence>
<dbReference type="InterPro" id="IPR004965">
    <property type="entry name" value="Paralemmin"/>
</dbReference>
<keyword evidence="13" id="KW-1185">Reference proteome</keyword>
<dbReference type="PANTHER" id="PTHR46881">
    <property type="entry name" value="PALMDELPHIN"/>
    <property type="match status" value="1"/>
</dbReference>
<dbReference type="GO" id="GO:0005737">
    <property type="term" value="C:cytoplasm"/>
    <property type="evidence" value="ECO:0007669"/>
    <property type="project" value="UniProtKB-SubCell"/>
</dbReference>
<dbReference type="EMBL" id="JAROKS010000025">
    <property type="protein sequence ID" value="KAK1786317.1"/>
    <property type="molecule type" value="Genomic_DNA"/>
</dbReference>
<dbReference type="GO" id="GO:0008360">
    <property type="term" value="P:regulation of cell shape"/>
    <property type="evidence" value="ECO:0007669"/>
    <property type="project" value="InterPro"/>
</dbReference>
<dbReference type="GO" id="GO:0043197">
    <property type="term" value="C:dendritic spine"/>
    <property type="evidence" value="ECO:0007669"/>
    <property type="project" value="UniProtKB-SubCell"/>
</dbReference>
<evidence type="ECO:0000256" key="1">
    <source>
        <dbReference type="ARBA" id="ARBA00004279"/>
    </source>
</evidence>
<evidence type="ECO:0000256" key="7">
    <source>
        <dbReference type="ARBA" id="ARBA00023054"/>
    </source>
</evidence>
<evidence type="ECO:0000256" key="3">
    <source>
        <dbReference type="ARBA" id="ARBA00004552"/>
    </source>
</evidence>
<keyword evidence="8" id="KW-0966">Cell projection</keyword>
<evidence type="ECO:0000256" key="10">
    <source>
        <dbReference type="SAM" id="Coils"/>
    </source>
</evidence>
<dbReference type="Pfam" id="PF03285">
    <property type="entry name" value="Paralemmin"/>
    <property type="match status" value="3"/>
</dbReference>
<accession>A0AAD9DNM2</accession>
<comment type="similarity">
    <text evidence="4">Belongs to the paralemmin family.</text>
</comment>
<evidence type="ECO:0000256" key="4">
    <source>
        <dbReference type="ARBA" id="ARBA00005756"/>
    </source>
</evidence>
<keyword evidence="7 10" id="KW-0175">Coiled coil</keyword>
<comment type="subcellular location">
    <subcellularLocation>
        <location evidence="1">Cell projection</location>
        <location evidence="1">Dendrite</location>
    </subcellularLocation>
    <subcellularLocation>
        <location evidence="3">Cell projection</location>
        <location evidence="3">Dendritic spine</location>
    </subcellularLocation>
    <subcellularLocation>
        <location evidence="2">Cytoplasm</location>
    </subcellularLocation>
</comment>
<evidence type="ECO:0000313" key="12">
    <source>
        <dbReference type="EMBL" id="KAK1786317.1"/>
    </source>
</evidence>
<evidence type="ECO:0000256" key="11">
    <source>
        <dbReference type="SAM" id="MobiDB-lite"/>
    </source>
</evidence>
<evidence type="ECO:0000256" key="2">
    <source>
        <dbReference type="ARBA" id="ARBA00004496"/>
    </source>
</evidence>
<dbReference type="GO" id="GO:0016020">
    <property type="term" value="C:membrane"/>
    <property type="evidence" value="ECO:0007669"/>
    <property type="project" value="InterPro"/>
</dbReference>
<keyword evidence="6" id="KW-0770">Synapse</keyword>
<evidence type="ECO:0000256" key="6">
    <source>
        <dbReference type="ARBA" id="ARBA00023018"/>
    </source>
</evidence>
<feature type="non-terminal residue" evidence="12">
    <location>
        <position position="531"/>
    </location>
</feature>
<dbReference type="Proteomes" id="UP001239994">
    <property type="component" value="Unassembled WGS sequence"/>
</dbReference>